<evidence type="ECO:0000256" key="1">
    <source>
        <dbReference type="ARBA" id="ARBA00007626"/>
    </source>
</evidence>
<dbReference type="AlphaFoldDB" id="A0A0E0JG36"/>
<reference evidence="3" key="1">
    <citation type="submission" date="2015-04" db="UniProtKB">
        <authorList>
            <consortium name="EnsemblPlants"/>
        </authorList>
    </citation>
    <scope>IDENTIFICATION</scope>
</reference>
<dbReference type="Proteomes" id="UP000026962">
    <property type="component" value="Chromosome 1"/>
</dbReference>
<protein>
    <recommendedName>
        <fullName evidence="5">Pentatricopeptide repeat-containing protein</fullName>
    </recommendedName>
</protein>
<accession>A0A0E0JG36</accession>
<evidence type="ECO:0008006" key="5">
    <source>
        <dbReference type="Google" id="ProtNLM"/>
    </source>
</evidence>
<evidence type="ECO:0000313" key="3">
    <source>
        <dbReference type="EnsemblPlants" id="OPUNC01G08420.1"/>
    </source>
</evidence>
<reference evidence="3" key="2">
    <citation type="submission" date="2018-05" db="EMBL/GenBank/DDBJ databases">
        <title>OpunRS2 (Oryza punctata Reference Sequence Version 2).</title>
        <authorList>
            <person name="Zhang J."/>
            <person name="Kudrna D."/>
            <person name="Lee S."/>
            <person name="Talag J."/>
            <person name="Welchert J."/>
            <person name="Wing R.A."/>
        </authorList>
    </citation>
    <scope>NUCLEOTIDE SEQUENCE [LARGE SCALE GENOMIC DNA]</scope>
</reference>
<dbReference type="HOGENOM" id="CLU_1311908_0_0_1"/>
<evidence type="ECO:0000256" key="2">
    <source>
        <dbReference type="ARBA" id="ARBA00022737"/>
    </source>
</evidence>
<name>A0A0E0JG36_ORYPU</name>
<keyword evidence="4" id="KW-1185">Reference proteome</keyword>
<dbReference type="Gene3D" id="1.25.40.10">
    <property type="entry name" value="Tetratricopeptide repeat domain"/>
    <property type="match status" value="1"/>
</dbReference>
<organism evidence="3">
    <name type="scientific">Oryza punctata</name>
    <name type="common">Red rice</name>
    <dbReference type="NCBI Taxonomy" id="4537"/>
    <lineage>
        <taxon>Eukaryota</taxon>
        <taxon>Viridiplantae</taxon>
        <taxon>Streptophyta</taxon>
        <taxon>Embryophyta</taxon>
        <taxon>Tracheophyta</taxon>
        <taxon>Spermatophyta</taxon>
        <taxon>Magnoliopsida</taxon>
        <taxon>Liliopsida</taxon>
        <taxon>Poales</taxon>
        <taxon>Poaceae</taxon>
        <taxon>BOP clade</taxon>
        <taxon>Oryzoideae</taxon>
        <taxon>Oryzeae</taxon>
        <taxon>Oryzinae</taxon>
        <taxon>Oryza</taxon>
    </lineage>
</organism>
<keyword evidence="2" id="KW-0677">Repeat</keyword>
<proteinExistence type="inferred from homology"/>
<sequence>MLLLGSPISGRLTAAAAAAARQHVPLRPPLVGAHRRRPLRHGDRWRGGRALNSLLAAAVARGDHVLAVSLFNRAARDGGAGGVVVYPTVHTYGILVDCGCRAGSMGLALASVGRIVKTGWRVEAVAFTRLIRRLCAEKKVGDAMDLVAGAPEDAGAWVRPQCRLLQRSSQGAMRMVGGAKRLSICSTPWMESEVTPCPMWHGHGWFLQGG</sequence>
<evidence type="ECO:0000313" key="4">
    <source>
        <dbReference type="Proteomes" id="UP000026962"/>
    </source>
</evidence>
<dbReference type="PANTHER" id="PTHR47941">
    <property type="entry name" value="PENTATRICOPEPTIDE REPEAT-CONTAINING PROTEIN 3, MITOCHONDRIAL"/>
    <property type="match status" value="1"/>
</dbReference>
<comment type="similarity">
    <text evidence="1">Belongs to the PPR family. P subfamily.</text>
</comment>
<dbReference type="STRING" id="4537.A0A0E0JG36"/>
<dbReference type="EnsemblPlants" id="OPUNC01G08420.1">
    <property type="protein sequence ID" value="OPUNC01G08420.1"/>
    <property type="gene ID" value="OPUNC01G08420"/>
</dbReference>
<dbReference type="InterPro" id="IPR011990">
    <property type="entry name" value="TPR-like_helical_dom_sf"/>
</dbReference>
<dbReference type="Gramene" id="OPUNC01G08420.1">
    <property type="protein sequence ID" value="OPUNC01G08420.1"/>
    <property type="gene ID" value="OPUNC01G08420"/>
</dbReference>